<dbReference type="OrthoDB" id="62845at2"/>
<organism evidence="1 2">
    <name type="scientific">Deinococcus koreensis</name>
    <dbReference type="NCBI Taxonomy" id="2054903"/>
    <lineage>
        <taxon>Bacteria</taxon>
        <taxon>Thermotogati</taxon>
        <taxon>Deinococcota</taxon>
        <taxon>Deinococci</taxon>
        <taxon>Deinococcales</taxon>
        <taxon>Deinococcaceae</taxon>
        <taxon>Deinococcus</taxon>
    </lineage>
</organism>
<sequence>MRVVQVPPVGLLPALAQLYGAPETELAWMAEVCTSGFLAWAEDLPAGGEVLGAVGTRPSPHHGAELVGGAFPGPAQVVAALSLAQAAREEVGRVYAFADGTLFPPAELLAAGFREVGAYRRLAGRVPYRHHDLPGGVQLRPLADVPDQEVRLQALRTYEDRIGHHAVNPQAALDGAGGFDSHLSLIALDSQGRGVGICRVALEGGEGRLDSPGVHPDWRHTALRGALLGGVNARLRHQGVTRLSVDSWGDTPAELAHDLKLGLHVTDETPILASG</sequence>
<dbReference type="Gene3D" id="3.40.630.30">
    <property type="match status" value="1"/>
</dbReference>
<evidence type="ECO:0000313" key="1">
    <source>
        <dbReference type="EMBL" id="PNY80433.1"/>
    </source>
</evidence>
<gene>
    <name evidence="1" type="ORF">CVO96_02760</name>
</gene>
<dbReference type="InterPro" id="IPR016181">
    <property type="entry name" value="Acyl_CoA_acyltransferase"/>
</dbReference>
<protein>
    <recommendedName>
        <fullName evidence="3">N-acetyltransferase domain-containing protein</fullName>
    </recommendedName>
</protein>
<dbReference type="AlphaFoldDB" id="A0A2K3UV66"/>
<dbReference type="SUPFAM" id="SSF55729">
    <property type="entry name" value="Acyl-CoA N-acyltransferases (Nat)"/>
    <property type="match status" value="1"/>
</dbReference>
<evidence type="ECO:0000313" key="2">
    <source>
        <dbReference type="Proteomes" id="UP000236379"/>
    </source>
</evidence>
<name>A0A2K3UV66_9DEIO</name>
<evidence type="ECO:0008006" key="3">
    <source>
        <dbReference type="Google" id="ProtNLM"/>
    </source>
</evidence>
<accession>A0A2K3UV66</accession>
<proteinExistence type="predicted"/>
<keyword evidence="2" id="KW-1185">Reference proteome</keyword>
<dbReference type="Proteomes" id="UP000236379">
    <property type="component" value="Unassembled WGS sequence"/>
</dbReference>
<comment type="caution">
    <text evidence="1">The sequence shown here is derived from an EMBL/GenBank/DDBJ whole genome shotgun (WGS) entry which is preliminary data.</text>
</comment>
<dbReference type="EMBL" id="PPPD01000001">
    <property type="protein sequence ID" value="PNY80433.1"/>
    <property type="molecule type" value="Genomic_DNA"/>
</dbReference>
<reference evidence="1 2" key="1">
    <citation type="submission" date="2018-01" db="EMBL/GenBank/DDBJ databases">
        <title>Deinococcus koreensis sp. nov., a radiation-resistant bacterium isolated from river water.</title>
        <authorList>
            <person name="Choi A."/>
        </authorList>
    </citation>
    <scope>NUCLEOTIDE SEQUENCE [LARGE SCALE GENOMIC DNA]</scope>
    <source>
        <strain evidence="1 2">SJW1-2</strain>
    </source>
</reference>